<name>A0A813FTN4_POLGL</name>
<feature type="region of interest" description="Disordered" evidence="1">
    <location>
        <begin position="155"/>
        <end position="201"/>
    </location>
</feature>
<evidence type="ECO:0000313" key="2">
    <source>
        <dbReference type="EMBL" id="CAE8615613.1"/>
    </source>
</evidence>
<comment type="caution">
    <text evidence="2">The sequence shown here is derived from an EMBL/GenBank/DDBJ whole genome shotgun (WGS) entry which is preliminary data.</text>
</comment>
<proteinExistence type="predicted"/>
<accession>A0A813FTN4</accession>
<reference evidence="2" key="1">
    <citation type="submission" date="2021-02" db="EMBL/GenBank/DDBJ databases">
        <authorList>
            <person name="Dougan E. K."/>
            <person name="Rhodes N."/>
            <person name="Thang M."/>
            <person name="Chan C."/>
        </authorList>
    </citation>
    <scope>NUCLEOTIDE SEQUENCE</scope>
</reference>
<dbReference type="EMBL" id="CAJNNV010025668">
    <property type="protein sequence ID" value="CAE8615613.1"/>
    <property type="molecule type" value="Genomic_DNA"/>
</dbReference>
<evidence type="ECO:0000256" key="1">
    <source>
        <dbReference type="SAM" id="MobiDB-lite"/>
    </source>
</evidence>
<dbReference type="AlphaFoldDB" id="A0A813FTN4"/>
<protein>
    <submittedName>
        <fullName evidence="2">Uncharacterized protein</fullName>
    </submittedName>
</protein>
<gene>
    <name evidence="2" type="ORF">PGLA1383_LOCUS33325</name>
</gene>
<organism evidence="2 3">
    <name type="scientific">Polarella glacialis</name>
    <name type="common">Dinoflagellate</name>
    <dbReference type="NCBI Taxonomy" id="89957"/>
    <lineage>
        <taxon>Eukaryota</taxon>
        <taxon>Sar</taxon>
        <taxon>Alveolata</taxon>
        <taxon>Dinophyceae</taxon>
        <taxon>Suessiales</taxon>
        <taxon>Suessiaceae</taxon>
        <taxon>Polarella</taxon>
    </lineage>
</organism>
<feature type="compositionally biased region" description="Basic and acidic residues" evidence="1">
    <location>
        <begin position="174"/>
        <end position="183"/>
    </location>
</feature>
<dbReference type="Proteomes" id="UP000654075">
    <property type="component" value="Unassembled WGS sequence"/>
</dbReference>
<keyword evidence="3" id="KW-1185">Reference proteome</keyword>
<feature type="region of interest" description="Disordered" evidence="1">
    <location>
        <begin position="65"/>
        <end position="86"/>
    </location>
</feature>
<evidence type="ECO:0000313" key="3">
    <source>
        <dbReference type="Proteomes" id="UP000654075"/>
    </source>
</evidence>
<sequence length="255" mass="28159">MEFSRIKAKESLDLNFVKWLRINDAKQTKDKYLVAKSKTLADLNSIGGHLSHSFHFNRGDPYGDTMRDKSLMMEKGGGAPSPTAERREVDANLTASPPVKVVGSFDHLHGAALHRPASLQKKPLTLYGPVPLPFLVRSSSNPVIRETYDMQPRGFFPFRREDTMKATSSSASPKSRDEGDGPRASELAEELSVASPPGRSVSSFLRRAEPLEEFETGDTLSSWQYPGRPLLQTAIKSQGSPKFQGCRFQSSFSLG</sequence>